<evidence type="ECO:0000313" key="3">
    <source>
        <dbReference type="EMBL" id="ANP44581.1"/>
    </source>
</evidence>
<protein>
    <submittedName>
        <fullName evidence="3">Uncharacterized protein</fullName>
    </submittedName>
</protein>
<name>A0A1B1ADE8_9PROT</name>
<dbReference type="Proteomes" id="UP000092498">
    <property type="component" value="Chromosome"/>
</dbReference>
<proteinExistence type="predicted"/>
<dbReference type="EMBL" id="CP013244">
    <property type="protein sequence ID" value="ANP44581.1"/>
    <property type="molecule type" value="Genomic_DNA"/>
</dbReference>
<dbReference type="KEGG" id="cbot:ATE48_00890"/>
<accession>A0A1B1ADE8</accession>
<feature type="transmembrane region" description="Helical" evidence="2">
    <location>
        <begin position="36"/>
        <end position="55"/>
    </location>
</feature>
<organism evidence="3 4">
    <name type="scientific">Candidatus Viadribacter manganicus</name>
    <dbReference type="NCBI Taxonomy" id="1759059"/>
    <lineage>
        <taxon>Bacteria</taxon>
        <taxon>Pseudomonadati</taxon>
        <taxon>Pseudomonadota</taxon>
        <taxon>Alphaproteobacteria</taxon>
        <taxon>Hyphomonadales</taxon>
        <taxon>Hyphomonadaceae</taxon>
        <taxon>Candidatus Viadribacter</taxon>
    </lineage>
</organism>
<feature type="transmembrane region" description="Helical" evidence="2">
    <location>
        <begin position="61"/>
        <end position="81"/>
    </location>
</feature>
<keyword evidence="2" id="KW-0472">Membrane</keyword>
<dbReference type="RefSeq" id="WP_066766900.1">
    <property type="nucleotide sequence ID" value="NZ_CP013244.1"/>
</dbReference>
<keyword evidence="2" id="KW-1133">Transmembrane helix</keyword>
<dbReference type="STRING" id="1759059.ATE48_00890"/>
<reference evidence="3 4" key="1">
    <citation type="submission" date="2015-11" db="EMBL/GenBank/DDBJ databases">
        <title>Whole-Genome Sequence of Candidatus Oderbacter manganicum from the National Park Lower Oder Valley, Germany.</title>
        <authorList>
            <person name="Braun B."/>
            <person name="Liere K."/>
            <person name="Szewzyk U."/>
        </authorList>
    </citation>
    <scope>NUCLEOTIDE SEQUENCE [LARGE SCALE GENOMIC DNA]</scope>
    <source>
        <strain evidence="3 4">OTSz_A_272</strain>
    </source>
</reference>
<keyword evidence="2" id="KW-0812">Transmembrane</keyword>
<evidence type="ECO:0000256" key="1">
    <source>
        <dbReference type="SAM" id="MobiDB-lite"/>
    </source>
</evidence>
<sequence>MSDAETPPPRAPLPQVRSRLPFDPNPFGRTVQRGTLYIYAVITAVLIGVAIYMHSAVGHPLFSGYVLAPAIGALWFGLRLFMMLGKR</sequence>
<evidence type="ECO:0000313" key="4">
    <source>
        <dbReference type="Proteomes" id="UP000092498"/>
    </source>
</evidence>
<dbReference type="OrthoDB" id="8481310at2"/>
<dbReference type="InParanoid" id="A0A1B1ADE8"/>
<feature type="compositionally biased region" description="Pro residues" evidence="1">
    <location>
        <begin position="1"/>
        <end position="12"/>
    </location>
</feature>
<gene>
    <name evidence="3" type="ORF">ATE48_00890</name>
</gene>
<evidence type="ECO:0000256" key="2">
    <source>
        <dbReference type="SAM" id="Phobius"/>
    </source>
</evidence>
<dbReference type="AlphaFoldDB" id="A0A1B1ADE8"/>
<keyword evidence="4" id="KW-1185">Reference proteome</keyword>
<feature type="region of interest" description="Disordered" evidence="1">
    <location>
        <begin position="1"/>
        <end position="21"/>
    </location>
</feature>